<dbReference type="PANTHER" id="PTHR42951:SF4">
    <property type="entry name" value="ACYL-COENZYME A THIOESTERASE MBLAC2"/>
    <property type="match status" value="1"/>
</dbReference>
<gene>
    <name evidence="3" type="ORF">RGCCGE502_21855</name>
</gene>
<dbReference type="InterPro" id="IPR050855">
    <property type="entry name" value="NDM-1-like"/>
</dbReference>
<dbReference type="STRING" id="990285.RGCCGE502_21855"/>
<dbReference type="PROSITE" id="PS01137">
    <property type="entry name" value="TATD_1"/>
    <property type="match status" value="1"/>
</dbReference>
<dbReference type="InterPro" id="IPR036866">
    <property type="entry name" value="RibonucZ/Hydroxyglut_hydro"/>
</dbReference>
<dbReference type="SMART" id="SM00849">
    <property type="entry name" value="Lactamase_B"/>
    <property type="match status" value="1"/>
</dbReference>
<evidence type="ECO:0000259" key="2">
    <source>
        <dbReference type="SMART" id="SM00849"/>
    </source>
</evidence>
<protein>
    <submittedName>
        <fullName evidence="3">Beta-lactamase</fullName>
    </submittedName>
</protein>
<evidence type="ECO:0000313" key="3">
    <source>
        <dbReference type="EMBL" id="EPE96126.1"/>
    </source>
</evidence>
<evidence type="ECO:0000256" key="1">
    <source>
        <dbReference type="ARBA" id="ARBA00005250"/>
    </source>
</evidence>
<comment type="similarity">
    <text evidence="1">Belongs to the metallo-beta-lactamase superfamily. Class-B beta-lactamase family.</text>
</comment>
<accession>S3HSC0</accession>
<reference evidence="3 4" key="1">
    <citation type="journal article" date="2012" name="J. Bacteriol.">
        <title>Genome sequence of Rhizobium grahamii CCGE502, a broad-host-range symbiont with low nodulation competitiveness in Phaseolus vulgaris.</title>
        <authorList>
            <person name="Althabegoiti M.J."/>
            <person name="Lozano L."/>
            <person name="Torres-Tejerizo G."/>
            <person name="Ormeno-Orrillo E."/>
            <person name="Rogel M.A."/>
            <person name="Gonzalez V."/>
            <person name="Martinez-Romero E."/>
        </authorList>
    </citation>
    <scope>NUCLEOTIDE SEQUENCE [LARGE SCALE GENOMIC DNA]</scope>
    <source>
        <strain evidence="3 4">CCGE 502</strain>
    </source>
</reference>
<evidence type="ECO:0000313" key="4">
    <source>
        <dbReference type="Proteomes" id="UP000014411"/>
    </source>
</evidence>
<dbReference type="GO" id="GO:0017001">
    <property type="term" value="P:antibiotic catabolic process"/>
    <property type="evidence" value="ECO:0007669"/>
    <property type="project" value="UniProtKB-ARBA"/>
</dbReference>
<dbReference type="Proteomes" id="UP000014411">
    <property type="component" value="Unassembled WGS sequence"/>
</dbReference>
<feature type="domain" description="Metallo-beta-lactamase" evidence="2">
    <location>
        <begin position="75"/>
        <end position="259"/>
    </location>
</feature>
<dbReference type="AlphaFoldDB" id="S3HSC0"/>
<organism evidence="3 4">
    <name type="scientific">Rhizobium grahamii CCGE 502</name>
    <dbReference type="NCBI Taxonomy" id="990285"/>
    <lineage>
        <taxon>Bacteria</taxon>
        <taxon>Pseudomonadati</taxon>
        <taxon>Pseudomonadota</taxon>
        <taxon>Alphaproteobacteria</taxon>
        <taxon>Hyphomicrobiales</taxon>
        <taxon>Rhizobiaceae</taxon>
        <taxon>Rhizobium/Agrobacterium group</taxon>
        <taxon>Rhizobium</taxon>
    </lineage>
</organism>
<dbReference type="InterPro" id="IPR001279">
    <property type="entry name" value="Metallo-B-lactamas"/>
</dbReference>
<dbReference type="InterPro" id="IPR018228">
    <property type="entry name" value="DNase_TatD-rel_CS"/>
</dbReference>
<dbReference type="PROSITE" id="PS51318">
    <property type="entry name" value="TAT"/>
    <property type="match status" value="1"/>
</dbReference>
<keyword evidence="4" id="KW-1185">Reference proteome</keyword>
<dbReference type="HOGENOM" id="CLU_056342_3_0_5"/>
<name>S3HSC0_9HYPH</name>
<dbReference type="EMBL" id="AEYE02000028">
    <property type="protein sequence ID" value="EPE96126.1"/>
    <property type="molecule type" value="Genomic_DNA"/>
</dbReference>
<dbReference type="eggNOG" id="COG0491">
    <property type="taxonomic scope" value="Bacteria"/>
</dbReference>
<dbReference type="CDD" id="cd16282">
    <property type="entry name" value="metallo-hydrolase-like_MBL-fold"/>
    <property type="match status" value="1"/>
</dbReference>
<dbReference type="Gene3D" id="3.60.15.10">
    <property type="entry name" value="Ribonuclease Z/Hydroxyacylglutathione hydrolase-like"/>
    <property type="match status" value="1"/>
</dbReference>
<proteinExistence type="inferred from homology"/>
<dbReference type="Pfam" id="PF00753">
    <property type="entry name" value="Lactamase_B"/>
    <property type="match status" value="1"/>
</dbReference>
<dbReference type="InterPro" id="IPR006311">
    <property type="entry name" value="TAT_signal"/>
</dbReference>
<dbReference type="SUPFAM" id="SSF56281">
    <property type="entry name" value="Metallo-hydrolase/oxidoreductase"/>
    <property type="match status" value="1"/>
</dbReference>
<sequence>MERVMTKHDYALSRRGFCLCCLGGATIAATGAWLTPREAFAAAKSQVLIIREAAAKAEIATTKLRGGVNVLGGSGGNVAVVTGKDGKLLVDAGITATRPRLEKALADIGPEPITHLIDTHWHFDHTDGNEWLNSEGAAIMAHPNTLKRLEAATRVEDWNFDFPPSPKGALPTRLMKGDEETLKLDGKTIRLRYYGPAHTDSDISVFFEEDNVIHVGDTLWTGLYPFIDSSTGGSIDGQIAAAEANIKMIDKKTIVIPGHGDIANREDIKVWLDMLVGARENVAKMKKAGRSVEETIAANPTKQWDAKFGQWVIPPALFTRVVYEGV</sequence>
<comment type="caution">
    <text evidence="3">The sequence shown here is derived from an EMBL/GenBank/DDBJ whole genome shotgun (WGS) entry which is preliminary data.</text>
</comment>
<dbReference type="PANTHER" id="PTHR42951">
    <property type="entry name" value="METALLO-BETA-LACTAMASE DOMAIN-CONTAINING"/>
    <property type="match status" value="1"/>
</dbReference>